<dbReference type="PANTHER" id="PTHR43022">
    <property type="entry name" value="PROTEIN SMF"/>
    <property type="match status" value="1"/>
</dbReference>
<dbReference type="SUPFAM" id="SSF102405">
    <property type="entry name" value="MCP/YpsA-like"/>
    <property type="match status" value="1"/>
</dbReference>
<gene>
    <name evidence="3" type="ORF">ERJ67_06955</name>
</gene>
<dbReference type="InterPro" id="IPR057666">
    <property type="entry name" value="DrpA_SLOG"/>
</dbReference>
<dbReference type="AlphaFoldDB" id="A0A524RMZ2"/>
<dbReference type="EMBL" id="SRMO01000070">
    <property type="protein sequence ID" value="TGG91959.1"/>
    <property type="molecule type" value="Genomic_DNA"/>
</dbReference>
<dbReference type="GO" id="GO:0009294">
    <property type="term" value="P:DNA-mediated transformation"/>
    <property type="evidence" value="ECO:0007669"/>
    <property type="project" value="InterPro"/>
</dbReference>
<dbReference type="Proteomes" id="UP000317990">
    <property type="component" value="Unassembled WGS sequence"/>
</dbReference>
<dbReference type="InterPro" id="IPR003488">
    <property type="entry name" value="DprA"/>
</dbReference>
<reference evidence="3 4" key="1">
    <citation type="journal article" date="2019" name="mSystems">
        <title>Life at home and on the roam: Genomic adaptions reflect the dual lifestyle of an intracellular, facultative symbiont.</title>
        <authorList>
            <person name="Burgsdorf I."/>
        </authorList>
    </citation>
    <scope>NUCLEOTIDE SEQUENCE [LARGE SCALE GENOMIC DNA]</scope>
    <source>
        <strain evidence="3">277cV</strain>
    </source>
</reference>
<name>A0A524RMZ2_9CHRO</name>
<dbReference type="Gene3D" id="3.40.50.450">
    <property type="match status" value="1"/>
</dbReference>
<protein>
    <submittedName>
        <fullName evidence="3">DNA-processing protein DprA</fullName>
    </submittedName>
</protein>
<dbReference type="Pfam" id="PF02481">
    <property type="entry name" value="DNA_processg_A"/>
    <property type="match status" value="1"/>
</dbReference>
<organism evidence="3 4">
    <name type="scientific">Aphanocapsa feldmannii 277cV</name>
    <dbReference type="NCBI Taxonomy" id="2507553"/>
    <lineage>
        <taxon>Bacteria</taxon>
        <taxon>Bacillati</taxon>
        <taxon>Cyanobacteriota</taxon>
        <taxon>Cyanophyceae</taxon>
        <taxon>Oscillatoriophycideae</taxon>
        <taxon>Chroococcales</taxon>
        <taxon>Microcystaceae</taxon>
        <taxon>Aphanocapsa</taxon>
    </lineage>
</organism>
<evidence type="ECO:0000313" key="3">
    <source>
        <dbReference type="EMBL" id="TGG91959.1"/>
    </source>
</evidence>
<accession>A0A524RMZ2</accession>
<evidence type="ECO:0000256" key="1">
    <source>
        <dbReference type="ARBA" id="ARBA00006525"/>
    </source>
</evidence>
<feature type="non-terminal residue" evidence="3">
    <location>
        <position position="1"/>
    </location>
</feature>
<evidence type="ECO:0000259" key="2">
    <source>
        <dbReference type="Pfam" id="PF02481"/>
    </source>
</evidence>
<dbReference type="PANTHER" id="PTHR43022:SF1">
    <property type="entry name" value="PROTEIN SMF"/>
    <property type="match status" value="1"/>
</dbReference>
<feature type="domain" description="Smf/DprA SLOG" evidence="2">
    <location>
        <begin position="34"/>
        <end position="244"/>
    </location>
</feature>
<comment type="caution">
    <text evidence="3">The sequence shown here is derived from an EMBL/GenBank/DDBJ whole genome shotgun (WGS) entry which is preliminary data.</text>
</comment>
<evidence type="ECO:0000313" key="4">
    <source>
        <dbReference type="Proteomes" id="UP000317990"/>
    </source>
</evidence>
<comment type="similarity">
    <text evidence="1">Belongs to the DprA/Smf family.</text>
</comment>
<proteinExistence type="inferred from homology"/>
<sequence length="323" mass="33277">PAAALAALPGFGPMLLTRIEATRSWPAPKVPPRVLLAGDPALPRAMAALPHPPIHLFWAGRGSLWPRLGQRRAIAVVGSRGASPQGRGFARRLGAALGAAGWPVVSGLAEGIDAAVHRGCLASGGTPIGVLGTPLERVYPLHHRELQEQVQRQGLLLSEQSPGATGRASAFAARNRLIVALVAGVVLVECPAVSGALAAATQAWADGLPLWVVPADVDREGAAGSNRWLTLGASPLCSPDALVALLGPGPCPPARGASCHGQAAQAASPLQHDLLRACGQPCTLQALATITRQPLAGLLEQLLGLEKDSQLLRLPGPRWVRCA</sequence>